<dbReference type="GO" id="GO:0005615">
    <property type="term" value="C:extracellular space"/>
    <property type="evidence" value="ECO:0007669"/>
    <property type="project" value="UniProtKB-UniRule"/>
</dbReference>
<keyword evidence="3 4" id="KW-0325">Glycoprotein</keyword>
<dbReference type="GO" id="GO:0045087">
    <property type="term" value="P:innate immune response"/>
    <property type="evidence" value="ECO:0007669"/>
    <property type="project" value="UniProtKB-UniRule"/>
</dbReference>
<sequence>MMLARPYCAVVVLLLLAGVSRTGEGNSNPGFMARITKKGLEYVQQYVVTTLKEQLSTIRLPDLSGHSKIDLIGWVSYDFHSLKIHRFVLQNWNLNLLPELGIGVFLSNSYMSVGGDWKVNKAFITLDGSFELKANGISISLSLNLDKDQSGRPTASVTECSNSIGHISIHLSGSLSWILNLFHEIIENNIKMVLEEKVCDMVTEFTTSYLELYLRTLPVTTMIDEVASLDYRLVGAPQVTSEGLDIPFKLARLYPNMEVELEVSLESEPLLTLTPGNVTLSPVIDIRGLALLPSSSDQRTLFQLRVNTNVSIAIGVNSNRIVGSVTIGSELKFEVKQSNLGNINKKLMESIFSYYTIKTIYSSLNAKLQEGFPLPLPRETSLNSVELQIHKNLLFVGAYFD</sequence>
<evidence type="ECO:0000313" key="8">
    <source>
        <dbReference type="Proteomes" id="UP000515203"/>
    </source>
</evidence>
<organism evidence="8 9">
    <name type="scientific">Octodon degus</name>
    <name type="common">Degu</name>
    <name type="synonym">Sciurus degus</name>
    <dbReference type="NCBI Taxonomy" id="10160"/>
    <lineage>
        <taxon>Eukaryota</taxon>
        <taxon>Metazoa</taxon>
        <taxon>Chordata</taxon>
        <taxon>Craniata</taxon>
        <taxon>Vertebrata</taxon>
        <taxon>Euteleostomi</taxon>
        <taxon>Mammalia</taxon>
        <taxon>Eutheria</taxon>
        <taxon>Euarchontoglires</taxon>
        <taxon>Glires</taxon>
        <taxon>Rodentia</taxon>
        <taxon>Hystricomorpha</taxon>
        <taxon>Octodontidae</taxon>
        <taxon>Octodon</taxon>
    </lineage>
</organism>
<dbReference type="SMART" id="SM00329">
    <property type="entry name" value="BPI2"/>
    <property type="match status" value="1"/>
</dbReference>
<evidence type="ECO:0000256" key="3">
    <source>
        <dbReference type="ARBA" id="ARBA00023180"/>
    </source>
</evidence>
<dbReference type="PANTHER" id="PTHR10504">
    <property type="entry name" value="BACTERICIDAL PERMEABILITY-INCREASING BPI PROTEIN-RELATED"/>
    <property type="match status" value="1"/>
</dbReference>
<keyword evidence="4" id="KW-0399">Innate immunity</keyword>
<comment type="similarity">
    <text evidence="1">Belongs to the BPI/LBP/Plunc superfamily. BPI/LBP family.</text>
</comment>
<dbReference type="GeneID" id="111816671"/>
<dbReference type="Pfam" id="PF02886">
    <property type="entry name" value="LBP_BPI_CETP_C"/>
    <property type="match status" value="1"/>
</dbReference>
<keyword evidence="4" id="KW-0964">Secreted</keyword>
<feature type="signal peptide" evidence="5">
    <location>
        <begin position="1"/>
        <end position="22"/>
    </location>
</feature>
<accession>A0A6P6EEZ7</accession>
<dbReference type="GO" id="GO:0002281">
    <property type="term" value="P:macrophage activation involved in immune response"/>
    <property type="evidence" value="ECO:0007669"/>
    <property type="project" value="TreeGrafter"/>
</dbReference>
<proteinExistence type="inferred from homology"/>
<keyword evidence="4" id="KW-0044">Antibiotic</keyword>
<gene>
    <name evidence="9" type="primary">LOC111816671</name>
</gene>
<dbReference type="GO" id="GO:0031663">
    <property type="term" value="P:lipopolysaccharide-mediated signaling pathway"/>
    <property type="evidence" value="ECO:0007669"/>
    <property type="project" value="TreeGrafter"/>
</dbReference>
<keyword evidence="8" id="KW-1185">Reference proteome</keyword>
<dbReference type="Pfam" id="PF01273">
    <property type="entry name" value="LBP_BPI_CETP"/>
    <property type="match status" value="1"/>
</dbReference>
<dbReference type="CDD" id="cd00025">
    <property type="entry name" value="BPI1"/>
    <property type="match status" value="1"/>
</dbReference>
<evidence type="ECO:0000259" key="7">
    <source>
        <dbReference type="SMART" id="SM00329"/>
    </source>
</evidence>
<dbReference type="FunFam" id="3.15.10.10:FF:000001">
    <property type="entry name" value="phospholipid transfer protein-like"/>
    <property type="match status" value="1"/>
</dbReference>
<keyword evidence="2 4" id="KW-1015">Disulfide bond</keyword>
<evidence type="ECO:0000256" key="2">
    <source>
        <dbReference type="ARBA" id="ARBA00023157"/>
    </source>
</evidence>
<dbReference type="GO" id="GO:0050829">
    <property type="term" value="P:defense response to Gram-negative bacterium"/>
    <property type="evidence" value="ECO:0007669"/>
    <property type="project" value="UniProtKB-UniRule"/>
</dbReference>
<feature type="domain" description="Lipid-binding serum glycoprotein N-terminal" evidence="6">
    <location>
        <begin position="34"/>
        <end position="257"/>
    </location>
</feature>
<comment type="subcellular location">
    <subcellularLocation>
        <location evidence="4">Secreted</location>
    </subcellularLocation>
</comment>
<dbReference type="GO" id="GO:0001530">
    <property type="term" value="F:lipopolysaccharide binding"/>
    <property type="evidence" value="ECO:0007669"/>
    <property type="project" value="TreeGrafter"/>
</dbReference>
<comment type="function">
    <text evidence="4">The cytotoxic action of BPI is limited to many species of Gram-negative bacteria; this specificity may be explained by a strong affinity of the very basic N-terminal half for the negatively charged lipopolysaccharides that are unique to the Gram-negative bacterial outer envelope.</text>
</comment>
<dbReference type="SUPFAM" id="SSF55394">
    <property type="entry name" value="Bactericidal permeability-increasing protein, BPI"/>
    <property type="match status" value="2"/>
</dbReference>
<dbReference type="PANTHER" id="PTHR10504:SF76">
    <property type="entry name" value="BACTERICIDAL PERMEABILITY-INCREASING PROTEIN"/>
    <property type="match status" value="1"/>
</dbReference>
<dbReference type="GO" id="GO:0050830">
    <property type="term" value="P:defense response to Gram-positive bacterium"/>
    <property type="evidence" value="ECO:0007669"/>
    <property type="project" value="TreeGrafter"/>
</dbReference>
<protein>
    <recommendedName>
        <fullName evidence="4">Bactericidal permeability-increasing protein</fullName>
        <shortName evidence="4">BPI</shortName>
    </recommendedName>
</protein>
<evidence type="ECO:0000256" key="1">
    <source>
        <dbReference type="ARBA" id="ARBA00007292"/>
    </source>
</evidence>
<dbReference type="AlphaFoldDB" id="A0A6P6EEZ7"/>
<feature type="domain" description="Lipid-binding serum glycoprotein C-terminal" evidence="7">
    <location>
        <begin position="204"/>
        <end position="398"/>
    </location>
</feature>
<dbReference type="SMART" id="SM00328">
    <property type="entry name" value="BPI1"/>
    <property type="match status" value="1"/>
</dbReference>
<evidence type="ECO:0000259" key="6">
    <source>
        <dbReference type="SMART" id="SM00328"/>
    </source>
</evidence>
<reference evidence="9" key="1">
    <citation type="submission" date="2025-08" db="UniProtKB">
        <authorList>
            <consortium name="RefSeq"/>
        </authorList>
    </citation>
    <scope>IDENTIFICATION</scope>
</reference>
<comment type="domain">
    <text evidence="4">The N- and C-terminal barrels adopt an identical fold despite having only 13% of conserved residues.</text>
</comment>
<comment type="subunit">
    <text evidence="4">Monomer. Homodimer; disulfide-linked.</text>
</comment>
<dbReference type="InterPro" id="IPR017943">
    <property type="entry name" value="Bactericidal_perm-incr_a/b_dom"/>
</dbReference>
<keyword evidence="4" id="KW-0929">Antimicrobial</keyword>
<evidence type="ECO:0000256" key="5">
    <source>
        <dbReference type="SAM" id="SignalP"/>
    </source>
</evidence>
<dbReference type="GO" id="GO:0006953">
    <property type="term" value="P:acute-phase response"/>
    <property type="evidence" value="ECO:0007669"/>
    <property type="project" value="TreeGrafter"/>
</dbReference>
<dbReference type="GO" id="GO:0043032">
    <property type="term" value="P:positive regulation of macrophage activation"/>
    <property type="evidence" value="ECO:0007669"/>
    <property type="project" value="TreeGrafter"/>
</dbReference>
<dbReference type="InterPro" id="IPR032942">
    <property type="entry name" value="BPI/LBP/Plunc"/>
</dbReference>
<dbReference type="Gene3D" id="3.15.10.10">
    <property type="entry name" value="Bactericidal permeability-increasing protein, domain 1"/>
    <property type="match status" value="1"/>
</dbReference>
<dbReference type="InterPro" id="IPR001124">
    <property type="entry name" value="Lipid-bd_serum_glycop_C"/>
</dbReference>
<name>A0A6P6EEZ7_OCTDE</name>
<evidence type="ECO:0000256" key="4">
    <source>
        <dbReference type="RuleBase" id="RU369039"/>
    </source>
</evidence>
<comment type="domain">
    <text evidence="4">The N-terminal region may be exposed to the interior of the granule, whereas the C-terminal portion may be embedded in the membrane. During phagocytosis and degranulation, proteases may be released and activated and cleave BPI at the junction of the N- and C-terminal portions of the molecule, providing controlled release of the N-terminal antibacterial fragment when bacteria are ingested.</text>
</comment>
<dbReference type="RefSeq" id="XP_023570637.1">
    <property type="nucleotide sequence ID" value="XM_023714869.1"/>
</dbReference>
<feature type="chain" id="PRO_5028310402" description="Bactericidal permeability-increasing protein" evidence="5">
    <location>
        <begin position="23"/>
        <end position="401"/>
    </location>
</feature>
<dbReference type="Proteomes" id="UP000515203">
    <property type="component" value="Unplaced"/>
</dbReference>
<keyword evidence="4" id="KW-0391">Immunity</keyword>
<dbReference type="Gene3D" id="3.15.20.10">
    <property type="entry name" value="Bactericidal permeability-increasing protein, domain 2"/>
    <property type="match status" value="2"/>
</dbReference>
<evidence type="ECO:0000313" key="9">
    <source>
        <dbReference type="RefSeq" id="XP_023570637.1"/>
    </source>
</evidence>
<dbReference type="InterPro" id="IPR017942">
    <property type="entry name" value="Lipid-bd_serum_glycop_N"/>
</dbReference>
<keyword evidence="4 5" id="KW-0732">Signal</keyword>